<comment type="caution">
    <text evidence="1">The sequence shown here is derived from an EMBL/GenBank/DDBJ whole genome shotgun (WGS) entry which is preliminary data.</text>
</comment>
<dbReference type="EMBL" id="JAAGVX010000011">
    <property type="protein sequence ID" value="NEM95263.1"/>
    <property type="molecule type" value="Genomic_DNA"/>
</dbReference>
<protein>
    <submittedName>
        <fullName evidence="1">SIR2 family protein</fullName>
    </submittedName>
</protein>
<organism evidence="1">
    <name type="scientific">Vibrio cholerae</name>
    <dbReference type="NCBI Taxonomy" id="666"/>
    <lineage>
        <taxon>Bacteria</taxon>
        <taxon>Pseudomonadati</taxon>
        <taxon>Pseudomonadota</taxon>
        <taxon>Gammaproteobacteria</taxon>
        <taxon>Vibrionales</taxon>
        <taxon>Vibrionaceae</taxon>
        <taxon>Vibrio</taxon>
    </lineage>
</organism>
<evidence type="ECO:0000313" key="1">
    <source>
        <dbReference type="EMBL" id="NEM95263.1"/>
    </source>
</evidence>
<gene>
    <name evidence="1" type="ORF">G3T61_13745</name>
</gene>
<name>A0A6B3LH01_VIBCL</name>
<dbReference type="RefSeq" id="WP_001279011.1">
    <property type="nucleotide sequence ID" value="NZ_BAABUH010000008.1"/>
</dbReference>
<dbReference type="Pfam" id="PF13289">
    <property type="entry name" value="SIR2_2"/>
    <property type="match status" value="1"/>
</dbReference>
<proteinExistence type="predicted"/>
<dbReference type="SUPFAM" id="SSF52467">
    <property type="entry name" value="DHS-like NAD/FAD-binding domain"/>
    <property type="match status" value="1"/>
</dbReference>
<dbReference type="InterPro" id="IPR029035">
    <property type="entry name" value="DHS-like_NAD/FAD-binding_dom"/>
</dbReference>
<dbReference type="AlphaFoldDB" id="A0A6B3LH01"/>
<reference evidence="1" key="1">
    <citation type="submission" date="2020-02" db="EMBL/GenBank/DDBJ databases">
        <title>Genome Announcements.</title>
        <authorList>
            <person name="Abdulabbas H.T."/>
            <person name="Bunyan I.A."/>
            <person name="Abdul-Lateef L.A."/>
        </authorList>
    </citation>
    <scope>NUCLEOTIDE SEQUENCE</scope>
    <source>
        <strain evidence="1">NAG1</strain>
    </source>
</reference>
<accession>A0A6B3LH01</accession>
<sequence>MSDFDFYAQAQKYYQKSPVIILGSGASAAYGLSGMGALAQHLIDTIEIDSFDKGEVEAWDNFKLKLEAGVDLESALHEVQLSKKLTDLVVQSTWALLNPQDIEVFKLSLDRAEHFPLAKLLNGLFRSVAERIDIVTTNYDRIAEYAVEQAGIHHYTGFSHGYRRLQIPPKSIKADRVVNIWKVHGSLDWFLSPLGDVVGLNQVQDIPKGYMPQIVTPGIAKYMTTYHEPFRTIIQMADAAIRSKESYLCIGFGFNDEHIQEKLIEKCMREGGCITLITHTLSESARKFFLTGNVKNFLAIERGSHDQQSIIYSSDTSDVTTVEQDFWSLSGYLDLVL</sequence>